<proteinExistence type="predicted"/>
<keyword evidence="4" id="KW-1185">Reference proteome</keyword>
<dbReference type="InterPro" id="IPR003245">
    <property type="entry name" value="Phytocyanin_dom"/>
</dbReference>
<dbReference type="InterPro" id="IPR039391">
    <property type="entry name" value="Phytocyanin-like"/>
</dbReference>
<dbReference type="PANTHER" id="PTHR33021">
    <property type="entry name" value="BLUE COPPER PROTEIN"/>
    <property type="match status" value="1"/>
</dbReference>
<dbReference type="Pfam" id="PF02298">
    <property type="entry name" value="Cu_bind_like"/>
    <property type="match status" value="1"/>
</dbReference>
<sequence length="133" mass="14847">MVETKLLNCCSFLIILSINLFCIDLVESDVYTGQHNTFEVNEEAYRSCNSSTGVLAKYESGHDQVTLTEAKKYWFICDIAGHCLGGMRFSINVTEWRPNTNSTSTSEAPVQPCPPSRMAATFLVSFGILLLMY</sequence>
<dbReference type="EMBL" id="JABCRI010000024">
    <property type="protein sequence ID" value="KAF8377789.1"/>
    <property type="molecule type" value="Genomic_DNA"/>
</dbReference>
<keyword evidence="1" id="KW-0732">Signal</keyword>
<organism evidence="3 4">
    <name type="scientific">Tetracentron sinense</name>
    <name type="common">Spur-leaf</name>
    <dbReference type="NCBI Taxonomy" id="13715"/>
    <lineage>
        <taxon>Eukaryota</taxon>
        <taxon>Viridiplantae</taxon>
        <taxon>Streptophyta</taxon>
        <taxon>Embryophyta</taxon>
        <taxon>Tracheophyta</taxon>
        <taxon>Spermatophyta</taxon>
        <taxon>Magnoliopsida</taxon>
        <taxon>Trochodendrales</taxon>
        <taxon>Trochodendraceae</taxon>
        <taxon>Tetracentron</taxon>
    </lineage>
</organism>
<comment type="caution">
    <text evidence="3">The sequence shown here is derived from an EMBL/GenBank/DDBJ whole genome shotgun (WGS) entry which is preliminary data.</text>
</comment>
<dbReference type="Proteomes" id="UP000655225">
    <property type="component" value="Unassembled WGS sequence"/>
</dbReference>
<dbReference type="InterPro" id="IPR008972">
    <property type="entry name" value="Cupredoxin"/>
</dbReference>
<name>A0A834YB25_TETSI</name>
<feature type="chain" id="PRO_5032803310" description="Phytocyanin domain-containing protein" evidence="1">
    <location>
        <begin position="29"/>
        <end position="133"/>
    </location>
</feature>
<dbReference type="AlphaFoldDB" id="A0A834YB25"/>
<gene>
    <name evidence="3" type="ORF">HHK36_031174</name>
</gene>
<evidence type="ECO:0000313" key="3">
    <source>
        <dbReference type="EMBL" id="KAF8377789.1"/>
    </source>
</evidence>
<accession>A0A834YB25</accession>
<dbReference type="OrthoDB" id="1921208at2759"/>
<reference evidence="3 4" key="1">
    <citation type="submission" date="2020-04" db="EMBL/GenBank/DDBJ databases">
        <title>Plant Genome Project.</title>
        <authorList>
            <person name="Zhang R.-G."/>
        </authorList>
    </citation>
    <scope>NUCLEOTIDE SEQUENCE [LARGE SCALE GENOMIC DNA]</scope>
    <source>
        <strain evidence="3">YNK0</strain>
        <tissue evidence="3">Leaf</tissue>
    </source>
</reference>
<protein>
    <recommendedName>
        <fullName evidence="2">Phytocyanin domain-containing protein</fullName>
    </recommendedName>
</protein>
<dbReference type="GO" id="GO:0005886">
    <property type="term" value="C:plasma membrane"/>
    <property type="evidence" value="ECO:0007669"/>
    <property type="project" value="TreeGrafter"/>
</dbReference>
<evidence type="ECO:0000256" key="1">
    <source>
        <dbReference type="SAM" id="SignalP"/>
    </source>
</evidence>
<feature type="domain" description="Phytocyanin" evidence="2">
    <location>
        <begin position="1"/>
        <end position="95"/>
    </location>
</feature>
<dbReference type="GO" id="GO:0009055">
    <property type="term" value="F:electron transfer activity"/>
    <property type="evidence" value="ECO:0007669"/>
    <property type="project" value="InterPro"/>
</dbReference>
<dbReference type="SUPFAM" id="SSF49503">
    <property type="entry name" value="Cupredoxins"/>
    <property type="match status" value="1"/>
</dbReference>
<dbReference type="PROSITE" id="PS51485">
    <property type="entry name" value="PHYTOCYANIN"/>
    <property type="match status" value="1"/>
</dbReference>
<dbReference type="Gene3D" id="2.60.40.420">
    <property type="entry name" value="Cupredoxins - blue copper proteins"/>
    <property type="match status" value="1"/>
</dbReference>
<feature type="signal peptide" evidence="1">
    <location>
        <begin position="1"/>
        <end position="28"/>
    </location>
</feature>
<evidence type="ECO:0000259" key="2">
    <source>
        <dbReference type="PROSITE" id="PS51485"/>
    </source>
</evidence>
<evidence type="ECO:0000313" key="4">
    <source>
        <dbReference type="Proteomes" id="UP000655225"/>
    </source>
</evidence>
<dbReference type="PANTHER" id="PTHR33021:SF179">
    <property type="entry name" value="OS09G0541100 PROTEIN"/>
    <property type="match status" value="1"/>
</dbReference>